<name>A0AC35EZV3_9BILA</name>
<evidence type="ECO:0000313" key="2">
    <source>
        <dbReference type="WBParaSite" id="PS1159_v2.g12351.t1"/>
    </source>
</evidence>
<accession>A0AC35EZV3</accession>
<dbReference type="Proteomes" id="UP000887580">
    <property type="component" value="Unplaced"/>
</dbReference>
<protein>
    <submittedName>
        <fullName evidence="2">Uncharacterized protein</fullName>
    </submittedName>
</protein>
<proteinExistence type="predicted"/>
<dbReference type="WBParaSite" id="PS1159_v2.g12351.t1">
    <property type="protein sequence ID" value="PS1159_v2.g12351.t1"/>
    <property type="gene ID" value="PS1159_v2.g12351"/>
</dbReference>
<sequence>MKLYQKLIQTCKYFFIKNPIIILHCLRFEEHVWRICDKINCKEYHTYRKIDLAKIQSTISVSKNLEISFIFSLNSSIASSLIPKLYNGNVEALELHGQNISFNDLLFFSKTIQQIDLQKSTVFYQNGIIVPHEIIVANLPKLLCFKCDSNANYDFSNTVTELLKIQNFKNLKFFFLYGLNESFDMETFFKQYLKKNIQTVFCFEYFDNVPLSDEYKEKLQNITDEVLAAELPLFVFFDGQDRAYELMNLLEIF</sequence>
<reference evidence="2" key="1">
    <citation type="submission" date="2022-11" db="UniProtKB">
        <authorList>
            <consortium name="WormBaseParasite"/>
        </authorList>
    </citation>
    <scope>IDENTIFICATION</scope>
</reference>
<evidence type="ECO:0000313" key="1">
    <source>
        <dbReference type="Proteomes" id="UP000887580"/>
    </source>
</evidence>
<organism evidence="1 2">
    <name type="scientific">Panagrolaimus sp. PS1159</name>
    <dbReference type="NCBI Taxonomy" id="55785"/>
    <lineage>
        <taxon>Eukaryota</taxon>
        <taxon>Metazoa</taxon>
        <taxon>Ecdysozoa</taxon>
        <taxon>Nematoda</taxon>
        <taxon>Chromadorea</taxon>
        <taxon>Rhabditida</taxon>
        <taxon>Tylenchina</taxon>
        <taxon>Panagrolaimomorpha</taxon>
        <taxon>Panagrolaimoidea</taxon>
        <taxon>Panagrolaimidae</taxon>
        <taxon>Panagrolaimus</taxon>
    </lineage>
</organism>